<dbReference type="Proteomes" id="UP001499951">
    <property type="component" value="Unassembled WGS sequence"/>
</dbReference>
<name>A0ABN1EK30_9PROT</name>
<dbReference type="RefSeq" id="WP_208393661.1">
    <property type="nucleotide sequence ID" value="NZ_BAAADD010000004.1"/>
</dbReference>
<keyword evidence="1" id="KW-0732">Signal</keyword>
<organism evidence="2 3">
    <name type="scientific">Rhizomicrobium electricum</name>
    <dbReference type="NCBI Taxonomy" id="480070"/>
    <lineage>
        <taxon>Bacteria</taxon>
        <taxon>Pseudomonadati</taxon>
        <taxon>Pseudomonadota</taxon>
        <taxon>Alphaproteobacteria</taxon>
        <taxon>Micropepsales</taxon>
        <taxon>Micropepsaceae</taxon>
        <taxon>Rhizomicrobium</taxon>
    </lineage>
</organism>
<reference evidence="2 3" key="1">
    <citation type="journal article" date="2019" name="Int. J. Syst. Evol. Microbiol.">
        <title>The Global Catalogue of Microorganisms (GCM) 10K type strain sequencing project: providing services to taxonomists for standard genome sequencing and annotation.</title>
        <authorList>
            <consortium name="The Broad Institute Genomics Platform"/>
            <consortium name="The Broad Institute Genome Sequencing Center for Infectious Disease"/>
            <person name="Wu L."/>
            <person name="Ma J."/>
        </authorList>
    </citation>
    <scope>NUCLEOTIDE SEQUENCE [LARGE SCALE GENOMIC DNA]</scope>
    <source>
        <strain evidence="2 3">JCM 15089</strain>
    </source>
</reference>
<dbReference type="InterPro" id="IPR008325">
    <property type="entry name" value="EipA-like"/>
</dbReference>
<protein>
    <recommendedName>
        <fullName evidence="4">DUF1134 domain-containing protein</fullName>
    </recommendedName>
</protein>
<gene>
    <name evidence="2" type="ORF">GCM10008942_16130</name>
</gene>
<keyword evidence="3" id="KW-1185">Reference proteome</keyword>
<evidence type="ECO:0000313" key="3">
    <source>
        <dbReference type="Proteomes" id="UP001499951"/>
    </source>
</evidence>
<feature type="chain" id="PRO_5045940333" description="DUF1134 domain-containing protein" evidence="1">
    <location>
        <begin position="27"/>
        <end position="200"/>
    </location>
</feature>
<evidence type="ECO:0000256" key="1">
    <source>
        <dbReference type="SAM" id="SignalP"/>
    </source>
</evidence>
<accession>A0ABN1EK30</accession>
<evidence type="ECO:0000313" key="2">
    <source>
        <dbReference type="EMBL" id="GAA0568319.1"/>
    </source>
</evidence>
<evidence type="ECO:0008006" key="4">
    <source>
        <dbReference type="Google" id="ProtNLM"/>
    </source>
</evidence>
<dbReference type="EMBL" id="BAAADD010000004">
    <property type="protein sequence ID" value="GAA0568319.1"/>
    <property type="molecule type" value="Genomic_DNA"/>
</dbReference>
<proteinExistence type="predicted"/>
<dbReference type="Pfam" id="PF06577">
    <property type="entry name" value="EipA"/>
    <property type="match status" value="1"/>
</dbReference>
<feature type="signal peptide" evidence="1">
    <location>
        <begin position="1"/>
        <end position="26"/>
    </location>
</feature>
<sequence length="200" mass="22244">MKRRELMHGLLLGALAAGMSPLPAFADEEDRESDKSGDLDETFSENEITRSAADFFGIATEATAKAVQRVFRDQGRPDAYVKGDEGSGAFVVGLRYGSGWLIRKNHEPKKVYWRGPSIGFDVGGNASKVFTLVYNLKTEKRLYHRFPGVEGSYYFIAGIGVLYMRRSGVTIAPMRTGVGLRAGVNAQYQEFTETRDWFPL</sequence>
<comment type="caution">
    <text evidence="2">The sequence shown here is derived from an EMBL/GenBank/DDBJ whole genome shotgun (WGS) entry which is preliminary data.</text>
</comment>